<reference evidence="1" key="1">
    <citation type="journal article" date="2021" name="Proc. Natl. Acad. Sci. U.S.A.">
        <title>A Catalog of Tens of Thousands of Viruses from Human Metagenomes Reveals Hidden Associations with Chronic Diseases.</title>
        <authorList>
            <person name="Tisza M.J."/>
            <person name="Buck C.B."/>
        </authorList>
    </citation>
    <scope>NUCLEOTIDE SEQUENCE</scope>
    <source>
        <strain evidence="1">CtMOb8</strain>
    </source>
</reference>
<sequence>MDDTLLFIPPCCVDTKLPKAVNQAPHRQLMFYTHGDVTVEKFYKAVSHLVIDPHVMVLTMPCPKLETFMFLAQCFERGWITHLILSTVYSCDSLLNKHLGEYADRIIYAQSDDVSFFSSHMVLYNKDRALTLSGPMFDRPQTDAALVSYSLVFYPSHLLNSTADWGNSLRNILFPDVLRQRKKMFAGGVKRIKDKEIDRFIHLEFPPMRE</sequence>
<name>A0A8S5PZJ8_9CAUD</name>
<evidence type="ECO:0000313" key="1">
    <source>
        <dbReference type="EMBL" id="DAE12160.1"/>
    </source>
</evidence>
<organism evidence="1">
    <name type="scientific">Siphoviridae sp. ctMOb8</name>
    <dbReference type="NCBI Taxonomy" id="2825460"/>
    <lineage>
        <taxon>Viruses</taxon>
        <taxon>Duplodnaviria</taxon>
        <taxon>Heunggongvirae</taxon>
        <taxon>Uroviricota</taxon>
        <taxon>Caudoviricetes</taxon>
    </lineage>
</organism>
<protein>
    <submittedName>
        <fullName evidence="1">Uncharacterized protein</fullName>
    </submittedName>
</protein>
<proteinExistence type="predicted"/>
<accession>A0A8S5PZJ8</accession>
<dbReference type="EMBL" id="BK015544">
    <property type="protein sequence ID" value="DAE12160.1"/>
    <property type="molecule type" value="Genomic_DNA"/>
</dbReference>